<gene>
    <name evidence="7" type="ORF">LY90DRAFT_461602</name>
</gene>
<evidence type="ECO:0000313" key="7">
    <source>
        <dbReference type="EMBL" id="ORY25982.1"/>
    </source>
</evidence>
<reference evidence="7 8" key="1">
    <citation type="submission" date="2016-08" db="EMBL/GenBank/DDBJ databases">
        <title>A Parts List for Fungal Cellulosomes Revealed by Comparative Genomics.</title>
        <authorList>
            <consortium name="DOE Joint Genome Institute"/>
            <person name="Haitjema C.H."/>
            <person name="Gilmore S.P."/>
            <person name="Henske J.K."/>
            <person name="Solomon K.V."/>
            <person name="De Groot R."/>
            <person name="Kuo A."/>
            <person name="Mondo S.J."/>
            <person name="Salamov A.A."/>
            <person name="Labutti K."/>
            <person name="Zhao Z."/>
            <person name="Chiniquy J."/>
            <person name="Barry K."/>
            <person name="Brewer H.M."/>
            <person name="Purvine S.O."/>
            <person name="Wright A.T."/>
            <person name="Boxma B."/>
            <person name="Van Alen T."/>
            <person name="Hackstein J.H."/>
            <person name="Baker S.E."/>
            <person name="Grigoriev I.V."/>
            <person name="O'Malley M.A."/>
        </authorList>
    </citation>
    <scope>NUCLEOTIDE SEQUENCE [LARGE SCALE GENOMIC DNA]</scope>
    <source>
        <strain evidence="7 8">G1</strain>
    </source>
</reference>
<evidence type="ECO:0000256" key="1">
    <source>
        <dbReference type="ARBA" id="ARBA00007831"/>
    </source>
</evidence>
<dbReference type="SUPFAM" id="SSF47874">
    <property type="entry name" value="Annexin"/>
    <property type="match status" value="1"/>
</dbReference>
<evidence type="ECO:0008006" key="9">
    <source>
        <dbReference type="Google" id="ProtNLM"/>
    </source>
</evidence>
<feature type="region of interest" description="Disordered" evidence="6">
    <location>
        <begin position="1"/>
        <end position="24"/>
    </location>
</feature>
<dbReference type="InterPro" id="IPR018502">
    <property type="entry name" value="Annexin_repeat"/>
</dbReference>
<dbReference type="OrthoDB" id="2134400at2759"/>
<dbReference type="GO" id="GO:0001786">
    <property type="term" value="F:phosphatidylserine binding"/>
    <property type="evidence" value="ECO:0007669"/>
    <property type="project" value="TreeGrafter"/>
</dbReference>
<keyword evidence="5" id="KW-0111">Calcium/phospholipid-binding</keyword>
<dbReference type="GO" id="GO:0005544">
    <property type="term" value="F:calcium-dependent phospholipid binding"/>
    <property type="evidence" value="ECO:0007669"/>
    <property type="project" value="UniProtKB-KW"/>
</dbReference>
<dbReference type="Pfam" id="PF00191">
    <property type="entry name" value="Annexin"/>
    <property type="match status" value="4"/>
</dbReference>
<evidence type="ECO:0000256" key="6">
    <source>
        <dbReference type="SAM" id="MobiDB-lite"/>
    </source>
</evidence>
<keyword evidence="3" id="KW-0106">Calcium</keyword>
<dbReference type="AlphaFoldDB" id="A0A1Y2ATW0"/>
<evidence type="ECO:0000256" key="2">
    <source>
        <dbReference type="ARBA" id="ARBA00022737"/>
    </source>
</evidence>
<dbReference type="GO" id="GO:0005737">
    <property type="term" value="C:cytoplasm"/>
    <property type="evidence" value="ECO:0007669"/>
    <property type="project" value="TreeGrafter"/>
</dbReference>
<comment type="similarity">
    <text evidence="1">Belongs to the annexin family.</text>
</comment>
<protein>
    <recommendedName>
        <fullName evidence="9">Annexin</fullName>
    </recommendedName>
</protein>
<keyword evidence="2" id="KW-0677">Repeat</keyword>
<evidence type="ECO:0000256" key="5">
    <source>
        <dbReference type="ARBA" id="ARBA00023302"/>
    </source>
</evidence>
<dbReference type="EMBL" id="MCOG01000206">
    <property type="protein sequence ID" value="ORY25982.1"/>
    <property type="molecule type" value="Genomic_DNA"/>
</dbReference>
<dbReference type="InterPro" id="IPR037104">
    <property type="entry name" value="Annexin_sf"/>
</dbReference>
<keyword evidence="4" id="KW-0041">Annexin</keyword>
<dbReference type="FunFam" id="1.10.220.10:FF:000003">
    <property type="entry name" value="Annexin"/>
    <property type="match status" value="1"/>
</dbReference>
<dbReference type="PANTHER" id="PTHR10502:SF102">
    <property type="entry name" value="ANNEXIN B11"/>
    <property type="match status" value="1"/>
</dbReference>
<dbReference type="PRINTS" id="PR00196">
    <property type="entry name" value="ANNEXIN"/>
</dbReference>
<evidence type="ECO:0000313" key="8">
    <source>
        <dbReference type="Proteomes" id="UP000193920"/>
    </source>
</evidence>
<dbReference type="PANTHER" id="PTHR10502">
    <property type="entry name" value="ANNEXIN"/>
    <property type="match status" value="1"/>
</dbReference>
<dbReference type="Gene3D" id="1.10.220.10">
    <property type="entry name" value="Annexin"/>
    <property type="match status" value="4"/>
</dbReference>
<dbReference type="PROSITE" id="PS51897">
    <property type="entry name" value="ANNEXIN_2"/>
    <property type="match status" value="4"/>
</dbReference>
<evidence type="ECO:0000256" key="3">
    <source>
        <dbReference type="ARBA" id="ARBA00022837"/>
    </source>
</evidence>
<evidence type="ECO:0000256" key="4">
    <source>
        <dbReference type="ARBA" id="ARBA00023216"/>
    </source>
</evidence>
<comment type="caution">
    <text evidence="7">The sequence shown here is derived from an EMBL/GenBank/DDBJ whole genome shotgun (WGS) entry which is preliminary data.</text>
</comment>
<organism evidence="7 8">
    <name type="scientific">Neocallimastix californiae</name>
    <dbReference type="NCBI Taxonomy" id="1754190"/>
    <lineage>
        <taxon>Eukaryota</taxon>
        <taxon>Fungi</taxon>
        <taxon>Fungi incertae sedis</taxon>
        <taxon>Chytridiomycota</taxon>
        <taxon>Chytridiomycota incertae sedis</taxon>
        <taxon>Neocallimastigomycetes</taxon>
        <taxon>Neocallimastigales</taxon>
        <taxon>Neocallimastigaceae</taxon>
        <taxon>Neocallimastix</taxon>
    </lineage>
</organism>
<dbReference type="GO" id="GO:0005509">
    <property type="term" value="F:calcium ion binding"/>
    <property type="evidence" value="ECO:0007669"/>
    <property type="project" value="InterPro"/>
</dbReference>
<keyword evidence="8" id="KW-1185">Reference proteome</keyword>
<dbReference type="GO" id="GO:0005886">
    <property type="term" value="C:plasma membrane"/>
    <property type="evidence" value="ECO:0007669"/>
    <property type="project" value="TreeGrafter"/>
</dbReference>
<proteinExistence type="inferred from homology"/>
<sequence length="335" mass="37501">MFNQGSFPPQGFPPQGFPQFAQPPPQLLTRPECDAAVEKLRKAMKGMGTKESSLIEVFGKYTPLQMNQIINGYESHYGNTLLEDIKSETSGNFGKLCCALSMPLVEYDVKCLHDAIAGVGTDEKCLIEILVGRTNSDIKALKEAYQKIYGKELKDDIKGDTSGTNYRLYKALLKGERDESNAPRNAEADADALYKAGEGRMGTDESAFIDILCNYPSAHLRQVFDIYEKKYEHSIEKAISKEFSGDVKKTLTYLVLSIKNKAEYIADLFEKSMKGVGTNDNKLIRLAVRHRSEYVITPIKEAYLNKYGRTLAKRIKGDTSGDYCKLLLACIHENK</sequence>
<dbReference type="FunFam" id="1.10.220.10:FF:000002">
    <property type="entry name" value="Annexin"/>
    <property type="match status" value="1"/>
</dbReference>
<dbReference type="STRING" id="1754190.A0A1Y2ATW0"/>
<dbReference type="Proteomes" id="UP000193920">
    <property type="component" value="Unassembled WGS sequence"/>
</dbReference>
<dbReference type="FunFam" id="1.10.220.10:FF:000005">
    <property type="entry name" value="Annexin"/>
    <property type="match status" value="1"/>
</dbReference>
<dbReference type="SMART" id="SM00335">
    <property type="entry name" value="ANX"/>
    <property type="match status" value="4"/>
</dbReference>
<dbReference type="GO" id="GO:0005634">
    <property type="term" value="C:nucleus"/>
    <property type="evidence" value="ECO:0007669"/>
    <property type="project" value="TreeGrafter"/>
</dbReference>
<dbReference type="GO" id="GO:0012506">
    <property type="term" value="C:vesicle membrane"/>
    <property type="evidence" value="ECO:0007669"/>
    <property type="project" value="TreeGrafter"/>
</dbReference>
<accession>A0A1Y2ATW0</accession>
<name>A0A1Y2ATW0_9FUNG</name>
<dbReference type="InterPro" id="IPR001464">
    <property type="entry name" value="Annexin"/>
</dbReference>
<feature type="compositionally biased region" description="Pro residues" evidence="6">
    <location>
        <begin position="10"/>
        <end position="24"/>
    </location>
</feature>